<dbReference type="RefSeq" id="WP_009193696.1">
    <property type="nucleotide sequence ID" value="NZ_AODQ01000004.1"/>
</dbReference>
<sequence>MEALGWEAYLALKKIDAAAYRKGAPEQYALFEQQFLQMHPESFTAHKLFLLNDIRRTYPLLSHQKESK</sequence>
<dbReference type="Proteomes" id="UP000011910">
    <property type="component" value="Unassembled WGS sequence"/>
</dbReference>
<protein>
    <submittedName>
        <fullName evidence="1">Uncharacterized protein</fullName>
    </submittedName>
</protein>
<reference evidence="1 2" key="1">
    <citation type="journal article" date="2013" name="Genome Announc.">
        <title>Draft Genome Sequence of Cesiribacter andamanensis Strain AMV16T, Isolated from a Soil Sample from a Mud Volcano in the Andaman Islands, India.</title>
        <authorList>
            <person name="Shivaji S."/>
            <person name="Ara S."/>
            <person name="Begum Z."/>
            <person name="Srinivas T.N."/>
            <person name="Singh A."/>
            <person name="Kumar Pinnaka A."/>
        </authorList>
    </citation>
    <scope>NUCLEOTIDE SEQUENCE [LARGE SCALE GENOMIC DNA]</scope>
    <source>
        <strain evidence="1 2">AMV16</strain>
    </source>
</reference>
<evidence type="ECO:0000313" key="2">
    <source>
        <dbReference type="Proteomes" id="UP000011910"/>
    </source>
</evidence>
<dbReference type="STRING" id="1279009.ADICEAN_00286"/>
<gene>
    <name evidence="1" type="ORF">ADICEAN_00286</name>
</gene>
<dbReference type="eggNOG" id="ENOG50338S9">
    <property type="taxonomic scope" value="Bacteria"/>
</dbReference>
<name>M7N7E0_9BACT</name>
<dbReference type="EMBL" id="AODQ01000004">
    <property type="protein sequence ID" value="EMR04528.1"/>
    <property type="molecule type" value="Genomic_DNA"/>
</dbReference>
<comment type="caution">
    <text evidence="1">The sequence shown here is derived from an EMBL/GenBank/DDBJ whole genome shotgun (WGS) entry which is preliminary data.</text>
</comment>
<dbReference type="OrthoDB" id="853871at2"/>
<accession>M7N7E0</accession>
<evidence type="ECO:0000313" key="1">
    <source>
        <dbReference type="EMBL" id="EMR04528.1"/>
    </source>
</evidence>
<dbReference type="PATRIC" id="fig|1279009.4.peg.285"/>
<dbReference type="AlphaFoldDB" id="M7N7E0"/>
<proteinExistence type="predicted"/>
<organism evidence="1 2">
    <name type="scientific">Cesiribacter andamanensis AMV16</name>
    <dbReference type="NCBI Taxonomy" id="1279009"/>
    <lineage>
        <taxon>Bacteria</taxon>
        <taxon>Pseudomonadati</taxon>
        <taxon>Bacteroidota</taxon>
        <taxon>Cytophagia</taxon>
        <taxon>Cytophagales</taxon>
        <taxon>Cesiribacteraceae</taxon>
        <taxon>Cesiribacter</taxon>
    </lineage>
</organism>
<keyword evidence="2" id="KW-1185">Reference proteome</keyword>